<reference evidence="2" key="1">
    <citation type="submission" date="2015-02" db="EMBL/GenBank/DDBJ databases">
        <title>Genome sequencing for Strongylocentrotus purpuratus.</title>
        <authorList>
            <person name="Murali S."/>
            <person name="Liu Y."/>
            <person name="Vee V."/>
            <person name="English A."/>
            <person name="Wang M."/>
            <person name="Skinner E."/>
            <person name="Han Y."/>
            <person name="Muzny D.M."/>
            <person name="Worley K.C."/>
            <person name="Gibbs R.A."/>
        </authorList>
    </citation>
    <scope>NUCLEOTIDE SEQUENCE</scope>
</reference>
<dbReference type="GeneID" id="100890091"/>
<protein>
    <submittedName>
        <fullName evidence="1">Uncharacterized protein</fullName>
    </submittedName>
</protein>
<dbReference type="InParanoid" id="A0A7M7GEB1"/>
<keyword evidence="2" id="KW-1185">Reference proteome</keyword>
<dbReference type="Proteomes" id="UP000007110">
    <property type="component" value="Unassembled WGS sequence"/>
</dbReference>
<reference evidence="1" key="2">
    <citation type="submission" date="2021-01" db="UniProtKB">
        <authorList>
            <consortium name="EnsemblMetazoa"/>
        </authorList>
    </citation>
    <scope>IDENTIFICATION</scope>
</reference>
<dbReference type="AlphaFoldDB" id="A0A7M7GEB1"/>
<sequence length="135" mass="14886">MYPSLSGHRQHRSGAGCSWRIHPLHLSSTTTMFLVLLLTCLLLQCGSGSASAQEIRSPGGKPHKFMRWGKRFLDTQALNAKPTPVESGSDELPNELMIPVIGTDRILCKHIAAGGLYKCISYRTPKSDSVYDMEQ</sequence>
<evidence type="ECO:0000313" key="1">
    <source>
        <dbReference type="EnsemblMetazoa" id="XP_003723362"/>
    </source>
</evidence>
<dbReference type="RefSeq" id="XP_003723362.1">
    <property type="nucleotide sequence ID" value="XM_003723314.3"/>
</dbReference>
<accession>A0A7M7GEB1</accession>
<organism evidence="1 2">
    <name type="scientific">Strongylocentrotus purpuratus</name>
    <name type="common">Purple sea urchin</name>
    <dbReference type="NCBI Taxonomy" id="7668"/>
    <lineage>
        <taxon>Eukaryota</taxon>
        <taxon>Metazoa</taxon>
        <taxon>Echinodermata</taxon>
        <taxon>Eleutherozoa</taxon>
        <taxon>Echinozoa</taxon>
        <taxon>Echinoidea</taxon>
        <taxon>Euechinoidea</taxon>
        <taxon>Echinacea</taxon>
        <taxon>Camarodonta</taxon>
        <taxon>Echinidea</taxon>
        <taxon>Strongylocentrotidae</taxon>
        <taxon>Strongylocentrotus</taxon>
    </lineage>
</organism>
<name>A0A7M7GEB1_STRPU</name>
<evidence type="ECO:0000313" key="2">
    <source>
        <dbReference type="Proteomes" id="UP000007110"/>
    </source>
</evidence>
<dbReference type="EnsemblMetazoa" id="XM_003723314">
    <property type="protein sequence ID" value="XP_003723362"/>
    <property type="gene ID" value="LOC100890091"/>
</dbReference>
<dbReference type="KEGG" id="spu:100890091"/>
<proteinExistence type="predicted"/>